<reference evidence="2" key="1">
    <citation type="submission" date="2018-03" db="EMBL/GenBank/DDBJ databases">
        <authorList>
            <person name="Keele B.F."/>
        </authorList>
    </citation>
    <scope>NUCLEOTIDE SEQUENCE [LARGE SCALE GENOMIC DNA]</scope>
</reference>
<gene>
    <name evidence="1" type="primary">29</name>
    <name evidence="1" type="ORF">PBI_SOUR_29</name>
</gene>
<evidence type="ECO:0000313" key="1">
    <source>
        <dbReference type="EMBL" id="AWN04230.1"/>
    </source>
</evidence>
<dbReference type="EMBL" id="MH153810">
    <property type="protein sequence ID" value="AWN04230.1"/>
    <property type="molecule type" value="Genomic_DNA"/>
</dbReference>
<organism evidence="1 2">
    <name type="scientific">Gordonia phage Sour</name>
    <dbReference type="NCBI Taxonomy" id="2182349"/>
    <lineage>
        <taxon>Viruses</taxon>
        <taxon>Duplodnaviria</taxon>
        <taxon>Heunggongvirae</taxon>
        <taxon>Uroviricota</taxon>
        <taxon>Caudoviricetes</taxon>
        <taxon>Sourvirus</taxon>
        <taxon>Sourvirus sour</taxon>
    </lineage>
</organism>
<sequence length="509" mass="54978">MPFRGYFALDGVEFANSSRVAAHLGKELPLNDVGTICGDLVLDEDPDDSQLYDPGEIQESADPGLYYPYVYTPLNSCGLTAVSPGLFEIPDSSGQVRAGLYSPPDGSERYGKGLIEVDEKCWGTSRLCGSCRIQLGYDDSWPGLRAYLSDTVYRPELAPWFTTRAPASKEFGGVWVMGAEGFGPVPIERAVTEMVGSGAVAGVQRDGSRVLTFDALLVACSNAGLEYGLNWLTCLLRDTNSRTDAALRYFAAHPSHTDATAASLVREMRGVVLTSAPTVTAQQAGGGARNQQATMYRVSWEMVATSPYTYYPPTAYSVEWDLVESEPINWVHAADCSLPESCETMPVLFSETCQPEVIEVVTSPPPSCGGCMPVCAVSRHVYRLPTTDSPYVCNETAMGLVIHNTGEAAVSLQAYLRICGSDDRCENEQHPLQVAGLPAGASLSMDSITGRYHADHAGRRRRPVGIVGTPSGAPWQPIIIDRDLCWELVVDAPSSADFEVEITLTDREA</sequence>
<evidence type="ECO:0000313" key="2">
    <source>
        <dbReference type="Proteomes" id="UP000246591"/>
    </source>
</evidence>
<accession>A0A2U8UKU2</accession>
<dbReference type="Proteomes" id="UP000246591">
    <property type="component" value="Segment"/>
</dbReference>
<keyword evidence="2" id="KW-1185">Reference proteome</keyword>
<dbReference type="KEGG" id="vg:40102494"/>
<proteinExistence type="predicted"/>
<protein>
    <submittedName>
        <fullName evidence="1">Minor tail protein</fullName>
    </submittedName>
</protein>
<dbReference type="RefSeq" id="YP_009625600.1">
    <property type="nucleotide sequence ID" value="NC_042132.1"/>
</dbReference>
<name>A0A2U8UKU2_9CAUD</name>
<dbReference type="GeneID" id="40102494"/>